<comment type="catalytic activity">
    <reaction evidence="14">
        <text>a ganglioside GM1b (d18:1(4E)) + CMP-N-acetyl-beta-neuraminate = a ganglioside GD1alpha (d18:1(4E)) + CMP + H(+)</text>
        <dbReference type="Rhea" id="RHEA:41968"/>
        <dbReference type="ChEBI" id="CHEBI:15378"/>
        <dbReference type="ChEBI" id="CHEBI:57812"/>
        <dbReference type="ChEBI" id="CHEBI:60377"/>
        <dbReference type="ChEBI" id="CHEBI:78568"/>
        <dbReference type="ChEBI" id="CHEBI:78569"/>
    </reaction>
    <physiologicalReaction direction="left-to-right" evidence="14">
        <dbReference type="Rhea" id="RHEA:41969"/>
    </physiologicalReaction>
</comment>
<evidence type="ECO:0000256" key="6">
    <source>
        <dbReference type="ARBA" id="ARBA00022968"/>
    </source>
</evidence>
<sequence>MLPAGEIGEALATTCGSENGDRRKNIKEKSDINIAALVGNKPVCEELDIKLQESSCTRLSGFMRATVKFWHKILKDKLTRRLEEVEPPLQLDCNLCAIVSNSGQMVGQKVGNEIDQSSCIWRMNNAPTKGYEEDVGRMTMIRVVSHTSVPLLLKNPDYFFKEANATIYVIWGPFRNMRKDGNGIVYNMLKKTVDIYPNAQIYVTTEKRMSYCDGVFKKETGKDRPKKTTMLEMSRTDGFGKIWLDDKRSTKTTSRVAIFTMI</sequence>
<evidence type="ECO:0000256" key="1">
    <source>
        <dbReference type="ARBA" id="ARBA00004323"/>
    </source>
</evidence>
<keyword evidence="7" id="KW-0730">Sialic acid</keyword>
<evidence type="ECO:0000256" key="8">
    <source>
        <dbReference type="ARBA" id="ARBA00022989"/>
    </source>
</evidence>
<dbReference type="Pfam" id="PF00777">
    <property type="entry name" value="Glyco_transf_29"/>
    <property type="match status" value="1"/>
</dbReference>
<dbReference type="GO" id="GO:0009311">
    <property type="term" value="P:oligosaccharide metabolic process"/>
    <property type="evidence" value="ECO:0007669"/>
    <property type="project" value="TreeGrafter"/>
</dbReference>
<evidence type="ECO:0000256" key="10">
    <source>
        <dbReference type="ARBA" id="ARBA00023098"/>
    </source>
</evidence>
<reference evidence="16" key="1">
    <citation type="journal article" date="2019" name="IScience">
        <title>Narwhal Genome Reveals Long-Term Low Genetic Diversity despite Current Large Abundance Size.</title>
        <authorList>
            <person name="Westbury M.V."/>
            <person name="Petersen B."/>
            <person name="Garde E."/>
            <person name="Heide-Jorgensen M.P."/>
            <person name="Lorenzen E.D."/>
        </authorList>
    </citation>
    <scope>NUCLEOTIDE SEQUENCE [LARGE SCALE GENOMIC DNA]</scope>
</reference>
<dbReference type="EMBL" id="RWIC01000152">
    <property type="protein sequence ID" value="TKC48642.1"/>
    <property type="molecule type" value="Genomic_DNA"/>
</dbReference>
<dbReference type="InterPro" id="IPR001675">
    <property type="entry name" value="Glyco_trans_29"/>
</dbReference>
<comment type="similarity">
    <text evidence="2">Belongs to the glycosyltransferase 29 family.</text>
</comment>
<evidence type="ECO:0000256" key="5">
    <source>
        <dbReference type="ARBA" id="ARBA00022692"/>
    </source>
</evidence>
<dbReference type="FunFam" id="3.90.1480.20:FF:000017">
    <property type="entry name" value="ST6 N-acetylgalactosaminide alpha-2,6-sialyltransferase 3"/>
    <property type="match status" value="1"/>
</dbReference>
<accession>A0A4U1FFQ7</accession>
<evidence type="ECO:0000256" key="11">
    <source>
        <dbReference type="ARBA" id="ARBA00023136"/>
    </source>
</evidence>
<evidence type="ECO:0000256" key="12">
    <source>
        <dbReference type="ARBA" id="ARBA00023157"/>
    </source>
</evidence>
<dbReference type="GO" id="GO:0000139">
    <property type="term" value="C:Golgi membrane"/>
    <property type="evidence" value="ECO:0007669"/>
    <property type="project" value="UniProtKB-SubCell"/>
</dbReference>
<proteinExistence type="inferred from homology"/>
<evidence type="ECO:0000256" key="7">
    <source>
        <dbReference type="ARBA" id="ARBA00022981"/>
    </source>
</evidence>
<keyword evidence="4" id="KW-0808">Transferase</keyword>
<evidence type="ECO:0000256" key="13">
    <source>
        <dbReference type="ARBA" id="ARBA00023180"/>
    </source>
</evidence>
<keyword evidence="3" id="KW-0328">Glycosyltransferase</keyword>
<evidence type="ECO:0000256" key="2">
    <source>
        <dbReference type="ARBA" id="ARBA00006003"/>
    </source>
</evidence>
<gene>
    <name evidence="15" type="ORF">EI555_009197</name>
</gene>
<dbReference type="Proteomes" id="UP000308365">
    <property type="component" value="Unassembled WGS sequence"/>
</dbReference>
<evidence type="ECO:0000256" key="3">
    <source>
        <dbReference type="ARBA" id="ARBA00022676"/>
    </source>
</evidence>
<keyword evidence="5" id="KW-0812">Transmembrane</keyword>
<name>A0A4U1FFQ7_MONMO</name>
<dbReference type="PANTHER" id="PTHR45906:SF2">
    <property type="entry name" value="ALPHA-N-ACETYLGALACTOSAMINIDE ALPHA-2,6-SIALYLTRANSFERASE 3"/>
    <property type="match status" value="1"/>
</dbReference>
<evidence type="ECO:0000313" key="16">
    <source>
        <dbReference type="Proteomes" id="UP000308365"/>
    </source>
</evidence>
<dbReference type="GO" id="GO:0001574">
    <property type="term" value="P:ganglioside biosynthetic process"/>
    <property type="evidence" value="ECO:0007669"/>
    <property type="project" value="TreeGrafter"/>
</dbReference>
<comment type="caution">
    <text evidence="15">The sequence shown here is derived from an EMBL/GenBank/DDBJ whole genome shotgun (WGS) entry which is preliminary data.</text>
</comment>
<keyword evidence="12" id="KW-1015">Disulfide bond</keyword>
<keyword evidence="13" id="KW-0325">Glycoprotein</keyword>
<keyword evidence="8" id="KW-1133">Transmembrane helix</keyword>
<dbReference type="PANTHER" id="PTHR45906">
    <property type="entry name" value="ALPHA-N-ACETYL-NEURAMINYL-2,3-BETA-GALACTOSYL-1, 3-N-ACETYL-GALACTOSAMINIDE ALPHA-2,6-SIALYLTRANSFERASE-LIKE"/>
    <property type="match status" value="1"/>
</dbReference>
<organism evidence="15 16">
    <name type="scientific">Monodon monoceros</name>
    <name type="common">Narwhal</name>
    <name type="synonym">Ceratodon monodon</name>
    <dbReference type="NCBI Taxonomy" id="40151"/>
    <lineage>
        <taxon>Eukaryota</taxon>
        <taxon>Metazoa</taxon>
        <taxon>Chordata</taxon>
        <taxon>Craniata</taxon>
        <taxon>Vertebrata</taxon>
        <taxon>Euteleostomi</taxon>
        <taxon>Mammalia</taxon>
        <taxon>Eutheria</taxon>
        <taxon>Laurasiatheria</taxon>
        <taxon>Artiodactyla</taxon>
        <taxon>Whippomorpha</taxon>
        <taxon>Cetacea</taxon>
        <taxon>Odontoceti</taxon>
        <taxon>Monodontidae</taxon>
        <taxon>Monodon</taxon>
    </lineage>
</organism>
<dbReference type="GO" id="GO:0001665">
    <property type="term" value="F:alpha-N-acetylgalactosaminide alpha-2,6-sialyltransferase activity"/>
    <property type="evidence" value="ECO:0007669"/>
    <property type="project" value="TreeGrafter"/>
</dbReference>
<dbReference type="AlphaFoldDB" id="A0A4U1FFQ7"/>
<keyword evidence="6" id="KW-0735">Signal-anchor</keyword>
<keyword evidence="11" id="KW-0472">Membrane</keyword>
<dbReference type="Gene3D" id="3.90.1480.20">
    <property type="entry name" value="Glycosyl transferase family 29"/>
    <property type="match status" value="1"/>
</dbReference>
<keyword evidence="9" id="KW-0333">Golgi apparatus</keyword>
<protein>
    <recommendedName>
        <fullName evidence="17">ST6 N-acetylgalactosaminide alpha-2,6-sialyltransferase 3</fullName>
    </recommendedName>
</protein>
<evidence type="ECO:0000256" key="9">
    <source>
        <dbReference type="ARBA" id="ARBA00023034"/>
    </source>
</evidence>
<evidence type="ECO:0000256" key="14">
    <source>
        <dbReference type="ARBA" id="ARBA00043744"/>
    </source>
</evidence>
<evidence type="ECO:0000256" key="4">
    <source>
        <dbReference type="ARBA" id="ARBA00022679"/>
    </source>
</evidence>
<dbReference type="InterPro" id="IPR038578">
    <property type="entry name" value="GT29-like_sf"/>
</dbReference>
<keyword evidence="10" id="KW-0443">Lipid metabolism</keyword>
<evidence type="ECO:0008006" key="17">
    <source>
        <dbReference type="Google" id="ProtNLM"/>
    </source>
</evidence>
<evidence type="ECO:0000313" key="15">
    <source>
        <dbReference type="EMBL" id="TKC48642.1"/>
    </source>
</evidence>
<comment type="subcellular location">
    <subcellularLocation>
        <location evidence="1">Golgi apparatus membrane</location>
        <topology evidence="1">Single-pass type II membrane protein</topology>
    </subcellularLocation>
</comment>